<dbReference type="EMBL" id="JAERQW010000018">
    <property type="protein sequence ID" value="MBS8129668.1"/>
    <property type="molecule type" value="Genomic_DNA"/>
</dbReference>
<gene>
    <name evidence="2" type="ORF">JK351_15840</name>
    <name evidence="5" type="ORF">JK352_16700</name>
    <name evidence="4" type="ORF">JK353_16705</name>
    <name evidence="3" type="ORF">JK354_15975</name>
</gene>
<dbReference type="Proteomes" id="UP000679371">
    <property type="component" value="Unassembled WGS sequence"/>
</dbReference>
<dbReference type="OMA" id="QWIALYE"/>
<organism evidence="2 6">
    <name type="scientific">Haloferax volcanii</name>
    <name type="common">Halobacterium volcanii</name>
    <dbReference type="NCBI Taxonomy" id="2246"/>
    <lineage>
        <taxon>Archaea</taxon>
        <taxon>Methanobacteriati</taxon>
        <taxon>Methanobacteriota</taxon>
        <taxon>Stenosarchaea group</taxon>
        <taxon>Halobacteria</taxon>
        <taxon>Halobacteriales</taxon>
        <taxon>Haloferacaceae</taxon>
        <taxon>Haloferax</taxon>
    </lineage>
</organism>
<dbReference type="GO" id="GO:0004519">
    <property type="term" value="F:endonuclease activity"/>
    <property type="evidence" value="ECO:0007669"/>
    <property type="project" value="UniProtKB-KW"/>
</dbReference>
<dbReference type="RefSeq" id="WP_013035348.1">
    <property type="nucleotide sequence ID" value="NZ_JAERQU010000016.1"/>
</dbReference>
<protein>
    <submittedName>
        <fullName evidence="2">HNH endonuclease</fullName>
    </submittedName>
</protein>
<keyword evidence="2" id="KW-0540">Nuclease</keyword>
<dbReference type="Proteomes" id="UP000679789">
    <property type="component" value="Unassembled WGS sequence"/>
</dbReference>
<dbReference type="Gene3D" id="3.40.50.300">
    <property type="entry name" value="P-loop containing nucleotide triphosphate hydrolases"/>
    <property type="match status" value="1"/>
</dbReference>
<dbReference type="GeneID" id="8925363"/>
<dbReference type="SUPFAM" id="SSF52540">
    <property type="entry name" value="P-loop containing nucleoside triphosphate hydrolases"/>
    <property type="match status" value="1"/>
</dbReference>
<proteinExistence type="predicted"/>
<name>A0A8T5C5L7_HALVO</name>
<keyword evidence="2" id="KW-0378">Hydrolase</keyword>
<feature type="coiled-coil region" evidence="1">
    <location>
        <begin position="275"/>
        <end position="316"/>
    </location>
</feature>
<keyword evidence="1" id="KW-0175">Coiled coil</keyword>
<dbReference type="Proteomes" id="UP000678484">
    <property type="component" value="Unassembled WGS sequence"/>
</dbReference>
<evidence type="ECO:0000313" key="5">
    <source>
        <dbReference type="EMBL" id="MBS8133533.1"/>
    </source>
</evidence>
<accession>A0A8T5C5L7</accession>
<evidence type="ECO:0000313" key="4">
    <source>
        <dbReference type="EMBL" id="MBS8129668.1"/>
    </source>
</evidence>
<comment type="caution">
    <text evidence="2">The sequence shown here is derived from an EMBL/GenBank/DDBJ whole genome shotgun (WGS) entry which is preliminary data.</text>
</comment>
<evidence type="ECO:0000256" key="1">
    <source>
        <dbReference type="SAM" id="Coils"/>
    </source>
</evidence>
<dbReference type="Proteomes" id="UP000676028">
    <property type="component" value="Unassembled WGS sequence"/>
</dbReference>
<reference evidence="2" key="1">
    <citation type="journal article" date="2021" name="Nat. Microbiol.">
        <title>Cell division in the archaeon Haloferax volcanii relies on two FtsZ proteins with distinct functions in division ring assembly and constriction.</title>
        <authorList>
            <person name="Liao Y."/>
            <person name="Ithurbide S."/>
            <person name="Evenhuis C."/>
            <person name="Loewe J."/>
            <person name="Duggin I.G."/>
        </authorList>
    </citation>
    <scope>NUCLEOTIDE SEQUENCE</scope>
    <source>
        <strain evidence="2">H98</strain>
        <strain evidence="5">ID112 - delta_ftsZ1_delta_ftsZ2</strain>
        <strain evidence="3">ID76 - delta_ftsZ1</strain>
        <strain evidence="4">ID77 - delta_ftsZ2</strain>
    </source>
</reference>
<evidence type="ECO:0000313" key="6">
    <source>
        <dbReference type="Proteomes" id="UP000679371"/>
    </source>
</evidence>
<dbReference type="EMBL" id="JAERQU010000016">
    <property type="protein sequence ID" value="MBS8120622.1"/>
    <property type="molecule type" value="Genomic_DNA"/>
</dbReference>
<evidence type="ECO:0000313" key="2">
    <source>
        <dbReference type="EMBL" id="MBS8120622.1"/>
    </source>
</evidence>
<sequence>MSVSVDFDNIRPVEDSRRKGFEELCSQVAHEFEDVPDTWKYTRIGDPDAGIECKWESTDGSVWGWQAKYVDNIDNSSLSQVDRSVKQALENYPNLSRYFVCVPCDRPHSPREGVKTALEKWNDRKEKWEGWAEDEGMDVEFVFWGQSELLEFLSQDKHKGRIYFWFDSEQLTDAKLQDEMDVSISNAKDRYSPELHVDTGNADIFEPLGRTPTFEEEVEELLEELDEKAGKLFTEKRVEVLEEADEDATLDLRESIDNLPNLLEDVERIPEDIPLSELRDTCEKAEEAIRELEPQLRTLKEEADAEKDEVETLEKSTLYDFRQLRKAVTGLKNHIDSNDFQAAEDAALKVLGDAGVGKTHLLCNVAKNRTEKGYPTVLLLGENFRDRDIWTQIMERLGLDCTTEEFLGALDSFGESRGVRSLLMIDALNESSNPRMWNRQLPGILSKLENYPHISLCVSCRTGYEELIFPDSTEEQFVETQHYGFNNVEYEAVRKFFNEHGIEHQSIPVLRREFQIPLFLKLFCENLENRGQSRISHGPEGISEIFEGYIDAVHDRLYRRLDYDPSDNKVRKAVEALAREMAKKGEGMKRLPRSEAKEIVDDLLPGRTYSESLYKNILSEGVISEVVPFEEDAEEAVRFSYDKFADHKIAQQYLELYVDDDIEEALSETEELQEIFENPELYAGLIQALSIHLPEKKDAEIFDFVDSEDILNPFIKSLAWRNPDTLTDSDGEFSEEVEDYLWEELELLDDLHELWRVFLTLSTSSDHPLNAEYLDEVLKDKEVFRRDFNWSKFLHEEWREDTSEVYRLVNWGFSLENRPVESYELKRLMSITLSWFFCCPNRHVRDRSTKAIVNVVDSDLELYSELVERFQDVTDPYILERVYAAAYGGVLRHKQDEAVTDVAETVYELEFEDNDPTPHQLSRDYTRGIIEVANRLNDGFDVEMENVRPPYDSSFSIDVPSSDELREQVESVLEDSDTDLNSRFWWGLVGSDFEGRGHSDFARYIVGTNHSPSDVHGYDFSGEKALRWITKRVFDLGWRPDLFGSFDDFVNRSYMGRMENRKPERFSKKYQWIAYHELVSWVTDNCDFTGSITERPYNGPWMQFDRDIDPSVLDPQADSDVSLDEVVEYDCRIDETDLEEWISDHEEFPDLVSLLDISVDGERWIPLHGIYKWRADEGEDSRLERDVFARIDTVTVATEKKDELVSWLKEDWVDSDELESTPFHLATFTQTFWAEYPWHPSIEEGWEEDVDSIRGAPVSTTDTTVDLLWESEYDCSVDENYGMYAPSPPLAKSLDLEWVVDSKEFVQKGSNPVRVADVSTSEGLYDRVNSLSMLAASEGIIEELEEEELSLVWIIQGEKRLLTDDAAGTGMGLSQIRAVYYLDEGEWTGEMDSGYYN</sequence>
<dbReference type="InterPro" id="IPR027417">
    <property type="entry name" value="P-loop_NTPase"/>
</dbReference>
<dbReference type="EMBL" id="JAERQX010000018">
    <property type="protein sequence ID" value="MBS8133533.1"/>
    <property type="molecule type" value="Genomic_DNA"/>
</dbReference>
<evidence type="ECO:0000313" key="3">
    <source>
        <dbReference type="EMBL" id="MBS8125659.1"/>
    </source>
</evidence>
<dbReference type="EMBL" id="JAERQV010000016">
    <property type="protein sequence ID" value="MBS8125659.1"/>
    <property type="molecule type" value="Genomic_DNA"/>
</dbReference>
<keyword evidence="2" id="KW-0255">Endonuclease</keyword>